<dbReference type="OrthoDB" id="539213at2759"/>
<name>A0A8H7PVZ4_MORIS</name>
<dbReference type="PANTHER" id="PTHR24171:SF9">
    <property type="entry name" value="ANKYRIN REPEAT DOMAIN-CONTAINING PROTEIN 39"/>
    <property type="match status" value="1"/>
</dbReference>
<evidence type="ECO:0008006" key="6">
    <source>
        <dbReference type="Google" id="ProtNLM"/>
    </source>
</evidence>
<keyword evidence="2 3" id="KW-0040">ANK repeat</keyword>
<dbReference type="SMART" id="SM00248">
    <property type="entry name" value="ANK"/>
    <property type="match status" value="2"/>
</dbReference>
<gene>
    <name evidence="4" type="ORF">INT43_008475</name>
</gene>
<evidence type="ECO:0000256" key="3">
    <source>
        <dbReference type="PROSITE-ProRule" id="PRU00023"/>
    </source>
</evidence>
<dbReference type="Gene3D" id="1.25.40.20">
    <property type="entry name" value="Ankyrin repeat-containing domain"/>
    <property type="match status" value="2"/>
</dbReference>
<dbReference type="InterPro" id="IPR036770">
    <property type="entry name" value="Ankyrin_rpt-contain_sf"/>
</dbReference>
<dbReference type="PRINTS" id="PR01415">
    <property type="entry name" value="ANKYRIN"/>
</dbReference>
<dbReference type="SUPFAM" id="SSF48403">
    <property type="entry name" value="Ankyrin repeat"/>
    <property type="match status" value="1"/>
</dbReference>
<dbReference type="Pfam" id="PF12796">
    <property type="entry name" value="Ank_2"/>
    <property type="match status" value="1"/>
</dbReference>
<dbReference type="AlphaFoldDB" id="A0A8H7PVZ4"/>
<dbReference type="PROSITE" id="PS50297">
    <property type="entry name" value="ANK_REP_REGION"/>
    <property type="match status" value="2"/>
</dbReference>
<keyword evidence="1" id="KW-0677">Repeat</keyword>
<dbReference type="EMBL" id="JAEPQZ010000005">
    <property type="protein sequence ID" value="KAG2180895.1"/>
    <property type="molecule type" value="Genomic_DNA"/>
</dbReference>
<dbReference type="InterPro" id="IPR002110">
    <property type="entry name" value="Ankyrin_rpt"/>
</dbReference>
<keyword evidence="5" id="KW-1185">Reference proteome</keyword>
<dbReference type="Proteomes" id="UP000654370">
    <property type="component" value="Unassembled WGS sequence"/>
</dbReference>
<organism evidence="4 5">
    <name type="scientific">Mortierella isabellina</name>
    <name type="common">Filamentous fungus</name>
    <name type="synonym">Umbelopsis isabellina</name>
    <dbReference type="NCBI Taxonomy" id="91625"/>
    <lineage>
        <taxon>Eukaryota</taxon>
        <taxon>Fungi</taxon>
        <taxon>Fungi incertae sedis</taxon>
        <taxon>Mucoromycota</taxon>
        <taxon>Mucoromycotina</taxon>
        <taxon>Umbelopsidomycetes</taxon>
        <taxon>Umbelopsidales</taxon>
        <taxon>Umbelopsidaceae</taxon>
        <taxon>Umbelopsis</taxon>
    </lineage>
</organism>
<evidence type="ECO:0000313" key="5">
    <source>
        <dbReference type="Proteomes" id="UP000654370"/>
    </source>
</evidence>
<evidence type="ECO:0000256" key="1">
    <source>
        <dbReference type="ARBA" id="ARBA00022737"/>
    </source>
</evidence>
<feature type="repeat" description="ANK" evidence="3">
    <location>
        <begin position="11"/>
        <end position="43"/>
    </location>
</feature>
<comment type="caution">
    <text evidence="4">The sequence shown here is derived from an EMBL/GenBank/DDBJ whole genome shotgun (WGS) entry which is preliminary data.</text>
</comment>
<feature type="repeat" description="ANK" evidence="3">
    <location>
        <begin position="44"/>
        <end position="76"/>
    </location>
</feature>
<reference evidence="4" key="1">
    <citation type="submission" date="2020-12" db="EMBL/GenBank/DDBJ databases">
        <title>Metabolic potential, ecology and presence of endohyphal bacteria is reflected in genomic diversity of Mucoromycotina.</title>
        <authorList>
            <person name="Muszewska A."/>
            <person name="Okrasinska A."/>
            <person name="Steczkiewicz K."/>
            <person name="Drgas O."/>
            <person name="Orlowska M."/>
            <person name="Perlinska-Lenart U."/>
            <person name="Aleksandrzak-Piekarczyk T."/>
            <person name="Szatraj K."/>
            <person name="Zielenkiewicz U."/>
            <person name="Pilsyk S."/>
            <person name="Malc E."/>
            <person name="Mieczkowski P."/>
            <person name="Kruszewska J.S."/>
            <person name="Biernat P."/>
            <person name="Pawlowska J."/>
        </authorList>
    </citation>
    <scope>NUCLEOTIDE SEQUENCE</scope>
    <source>
        <strain evidence="4">WA0000067209</strain>
    </source>
</reference>
<sequence length="95" mass="10336">MYDSINDRDDQGLTALHYASDGGHLDVIKLLVEKGADVNALTNDHETPLHYACLSERADAAKYLIDHGCDVSIKDEEGNTAQQSGSSQFWSNLGV</sequence>
<evidence type="ECO:0000256" key="2">
    <source>
        <dbReference type="ARBA" id="ARBA00023043"/>
    </source>
</evidence>
<proteinExistence type="predicted"/>
<accession>A0A8H7PVZ4</accession>
<evidence type="ECO:0000313" key="4">
    <source>
        <dbReference type="EMBL" id="KAG2180895.1"/>
    </source>
</evidence>
<dbReference type="PANTHER" id="PTHR24171">
    <property type="entry name" value="ANKYRIN REPEAT DOMAIN-CONTAINING PROTEIN 39-RELATED"/>
    <property type="match status" value="1"/>
</dbReference>
<dbReference type="PROSITE" id="PS50088">
    <property type="entry name" value="ANK_REPEAT"/>
    <property type="match status" value="2"/>
</dbReference>
<protein>
    <recommendedName>
        <fullName evidence="6">Ankyrin repeat protein</fullName>
    </recommendedName>
</protein>